<dbReference type="Gene3D" id="2.130.10.10">
    <property type="entry name" value="YVTN repeat-like/Quinoprotein amine dehydrogenase"/>
    <property type="match status" value="1"/>
</dbReference>
<dbReference type="NCBIfam" id="TIGR03300">
    <property type="entry name" value="assembly_YfgL"/>
    <property type="match status" value="1"/>
</dbReference>
<evidence type="ECO:0000256" key="5">
    <source>
        <dbReference type="SAM" id="SignalP"/>
    </source>
</evidence>
<gene>
    <name evidence="4" type="primary">bamB</name>
    <name evidence="7" type="ORF">EV679_1585</name>
</gene>
<evidence type="ECO:0000256" key="2">
    <source>
        <dbReference type="ARBA" id="ARBA00023136"/>
    </source>
</evidence>
<dbReference type="Pfam" id="PF13360">
    <property type="entry name" value="PQQ_2"/>
    <property type="match status" value="1"/>
</dbReference>
<feature type="signal peptide" evidence="5">
    <location>
        <begin position="1"/>
        <end position="25"/>
    </location>
</feature>
<dbReference type="SUPFAM" id="SSF50998">
    <property type="entry name" value="Quinoprotein alcohol dehydrogenase-like"/>
    <property type="match status" value="1"/>
</dbReference>
<dbReference type="InterPro" id="IPR015943">
    <property type="entry name" value="WD40/YVTN_repeat-like_dom_sf"/>
</dbReference>
<comment type="caution">
    <text evidence="7">The sequence shown here is derived from an EMBL/GenBank/DDBJ whole genome shotgun (WGS) entry which is preliminary data.</text>
</comment>
<dbReference type="RefSeq" id="WP_068368445.1">
    <property type="nucleotide sequence ID" value="NZ_CBCSEB010000001.1"/>
</dbReference>
<comment type="function">
    <text evidence="4">Part of the outer membrane protein assembly complex, which is involved in assembly and insertion of beta-barrel proteins into the outer membrane.</text>
</comment>
<evidence type="ECO:0000256" key="1">
    <source>
        <dbReference type="ARBA" id="ARBA00022729"/>
    </source>
</evidence>
<evidence type="ECO:0000256" key="3">
    <source>
        <dbReference type="ARBA" id="ARBA00023237"/>
    </source>
</evidence>
<dbReference type="InterPro" id="IPR011047">
    <property type="entry name" value="Quinoprotein_ADH-like_sf"/>
</dbReference>
<keyword evidence="3 4" id="KW-0998">Cell outer membrane</keyword>
<dbReference type="OrthoDB" id="5173551at2"/>
<accession>A0A4Q7MP03</accession>
<dbReference type="AlphaFoldDB" id="A0A4Q7MP03"/>
<dbReference type="PROSITE" id="PS51257">
    <property type="entry name" value="PROKAR_LIPOPROTEIN"/>
    <property type="match status" value="1"/>
</dbReference>
<comment type="similarity">
    <text evidence="4">Belongs to the BamB family.</text>
</comment>
<evidence type="ECO:0000256" key="4">
    <source>
        <dbReference type="HAMAP-Rule" id="MF_00923"/>
    </source>
</evidence>
<comment type="subcellular location">
    <subcellularLocation>
        <location evidence="4">Cell outer membrane</location>
        <topology evidence="4">Lipid-anchor</topology>
    </subcellularLocation>
</comment>
<dbReference type="GeneID" id="99726229"/>
<dbReference type="EMBL" id="SGWZ01000002">
    <property type="protein sequence ID" value="RZS70189.1"/>
    <property type="molecule type" value="Genomic_DNA"/>
</dbReference>
<proteinExistence type="inferred from homology"/>
<dbReference type="InterPro" id="IPR017687">
    <property type="entry name" value="BamB"/>
</dbReference>
<comment type="subunit">
    <text evidence="4">Part of the Bam complex.</text>
</comment>
<name>A0A4Q7MP03_9BURK</name>
<evidence type="ECO:0000313" key="7">
    <source>
        <dbReference type="EMBL" id="RZS70189.1"/>
    </source>
</evidence>
<dbReference type="PANTHER" id="PTHR34512:SF30">
    <property type="entry name" value="OUTER MEMBRANE PROTEIN ASSEMBLY FACTOR BAMB"/>
    <property type="match status" value="1"/>
</dbReference>
<dbReference type="GO" id="GO:0051205">
    <property type="term" value="P:protein insertion into membrane"/>
    <property type="evidence" value="ECO:0007669"/>
    <property type="project" value="UniProtKB-UniRule"/>
</dbReference>
<feature type="chain" id="PRO_5025750863" description="Outer membrane protein assembly factor BamB" evidence="5">
    <location>
        <begin position="26"/>
        <end position="381"/>
    </location>
</feature>
<dbReference type="PANTHER" id="PTHR34512">
    <property type="entry name" value="CELL SURFACE PROTEIN"/>
    <property type="match status" value="1"/>
</dbReference>
<evidence type="ECO:0000313" key="8">
    <source>
        <dbReference type="Proteomes" id="UP000292039"/>
    </source>
</evidence>
<keyword evidence="4" id="KW-0564">Palmitate</keyword>
<protein>
    <recommendedName>
        <fullName evidence="4">Outer membrane protein assembly factor BamB</fullName>
    </recommendedName>
</protein>
<dbReference type="GO" id="GO:0043165">
    <property type="term" value="P:Gram-negative-bacterium-type cell outer membrane assembly"/>
    <property type="evidence" value="ECO:0007669"/>
    <property type="project" value="UniProtKB-UniRule"/>
</dbReference>
<dbReference type="Proteomes" id="UP000292039">
    <property type="component" value="Unassembled WGS sequence"/>
</dbReference>
<keyword evidence="2 4" id="KW-0472">Membrane</keyword>
<dbReference type="GO" id="GO:0009279">
    <property type="term" value="C:cell outer membrane"/>
    <property type="evidence" value="ECO:0007669"/>
    <property type="project" value="UniProtKB-SubCell"/>
</dbReference>
<evidence type="ECO:0000259" key="6">
    <source>
        <dbReference type="Pfam" id="PF13360"/>
    </source>
</evidence>
<keyword evidence="1 4" id="KW-0732">Signal</keyword>
<dbReference type="InterPro" id="IPR018391">
    <property type="entry name" value="PQQ_b-propeller_rpt"/>
</dbReference>
<organism evidence="7 8">
    <name type="scientific">Kerstersia gyiorum</name>
    <dbReference type="NCBI Taxonomy" id="206506"/>
    <lineage>
        <taxon>Bacteria</taxon>
        <taxon>Pseudomonadati</taxon>
        <taxon>Pseudomonadota</taxon>
        <taxon>Betaproteobacteria</taxon>
        <taxon>Burkholderiales</taxon>
        <taxon>Alcaligenaceae</taxon>
        <taxon>Kerstersia</taxon>
    </lineage>
</organism>
<sequence length="381" mass="39620">MLPRKFRRLPFAAALAASLLLGACASSDDRYEPAKLTSYTPGATISTVWSVDIGSGGGSGFVPAVSGDAVYAATPGGTVSKVDLSSGRVIWSNRVARKLSAGVGTDGNLVVVVTPAGEIIALDGDGQEKWRAKATSEVLIPPVVDDGYVVVRSGDYRIQAFNADTGARLWSVQRPGPALALRAPTQMILVDGLLITGMPGGKMLVINVATGNVQWEGTVATPKGATDLERVTDVVGQPQVVGALLCAAAYQGRVLCFDVSQGGRIVWSKDFSSSSGISVDDRLLFASSQNSEVFGFMLEDGTTLWHQDALRNRSLTAPQVKGGVVAVGDYDGYVHFLDRADGHLLGRVSLGGGAIVSPLQASYAGVLVQTGNGKLSLLSVN</sequence>
<dbReference type="SMART" id="SM00564">
    <property type="entry name" value="PQQ"/>
    <property type="match status" value="6"/>
</dbReference>
<reference evidence="7 8" key="1">
    <citation type="submission" date="2019-02" db="EMBL/GenBank/DDBJ databases">
        <title>Genomic Encyclopedia of Type Strains, Phase IV (KMG-IV): sequencing the most valuable type-strain genomes for metagenomic binning, comparative biology and taxonomic classification.</title>
        <authorList>
            <person name="Goeker M."/>
        </authorList>
    </citation>
    <scope>NUCLEOTIDE SEQUENCE [LARGE SCALE GENOMIC DNA]</scope>
    <source>
        <strain evidence="7 8">DSM 16618</strain>
    </source>
</reference>
<dbReference type="HAMAP" id="MF_00923">
    <property type="entry name" value="OM_assembly_BamB"/>
    <property type="match status" value="1"/>
</dbReference>
<keyword evidence="4" id="KW-0449">Lipoprotein</keyword>
<dbReference type="InterPro" id="IPR002372">
    <property type="entry name" value="PQQ_rpt_dom"/>
</dbReference>
<feature type="domain" description="Pyrrolo-quinoline quinone repeat" evidence="6">
    <location>
        <begin position="77"/>
        <end position="307"/>
    </location>
</feature>